<organism evidence="1 2">
    <name type="scientific">Agrobacterium genomosp. 2 str. CFBP 5494</name>
    <dbReference type="NCBI Taxonomy" id="1183436"/>
    <lineage>
        <taxon>Bacteria</taxon>
        <taxon>Pseudomonadati</taxon>
        <taxon>Pseudomonadota</taxon>
        <taxon>Alphaproteobacteria</taxon>
        <taxon>Hyphomicrobiales</taxon>
        <taxon>Rhizobiaceae</taxon>
        <taxon>Rhizobium/Agrobacterium group</taxon>
        <taxon>Agrobacterium</taxon>
        <taxon>Agrobacterium tumefaciens complex</taxon>
    </lineage>
</organism>
<reference evidence="1 2" key="1">
    <citation type="submission" date="2016-01" db="EMBL/GenBank/DDBJ databases">
        <authorList>
            <person name="Regsiter A."/>
            <person name="william w."/>
        </authorList>
    </citation>
    <scope>NUCLEOTIDE SEQUENCE [LARGE SCALE GENOMIC DNA]</scope>
    <source>
        <strain evidence="1 2">CFBP 5494</strain>
    </source>
</reference>
<name>A0A9W5F2Z3_9HYPH</name>
<dbReference type="EMBL" id="FBVY01000044">
    <property type="protein sequence ID" value="CUX02912.1"/>
    <property type="molecule type" value="Genomic_DNA"/>
</dbReference>
<keyword evidence="2" id="KW-1185">Reference proteome</keyword>
<proteinExistence type="predicted"/>
<evidence type="ECO:0000313" key="2">
    <source>
        <dbReference type="Proteomes" id="UP000191933"/>
    </source>
</evidence>
<dbReference type="AlphaFoldDB" id="A0A9W5F2Z3"/>
<accession>A0A9W5F2Z3</accession>
<comment type="caution">
    <text evidence="1">The sequence shown here is derived from an EMBL/GenBank/DDBJ whole genome shotgun (WGS) entry which is preliminary data.</text>
</comment>
<evidence type="ECO:0000313" key="1">
    <source>
        <dbReference type="EMBL" id="CUX02912.1"/>
    </source>
</evidence>
<protein>
    <submittedName>
        <fullName evidence="1">Uncharacterized protein</fullName>
    </submittedName>
</protein>
<dbReference type="Proteomes" id="UP000191933">
    <property type="component" value="Unassembled WGS sequence"/>
</dbReference>
<sequence>MADFSTAALRTANILLVEPSVALKS</sequence>
<gene>
    <name evidence="1" type="ORF">AGR2A_pa60180</name>
</gene>